<name>A0A2Y9BJQ7_9FIRM</name>
<evidence type="ECO:0000313" key="1">
    <source>
        <dbReference type="EMBL" id="PWJ23490.1"/>
    </source>
</evidence>
<dbReference type="EMBL" id="QGDL01000014">
    <property type="protein sequence ID" value="PWJ23490.1"/>
    <property type="molecule type" value="Genomic_DNA"/>
</dbReference>
<dbReference type="Pfam" id="PF20317">
    <property type="entry name" value="HTH_60"/>
    <property type="match status" value="1"/>
</dbReference>
<organism evidence="1 2">
    <name type="scientific">Faecalicatena orotica</name>
    <dbReference type="NCBI Taxonomy" id="1544"/>
    <lineage>
        <taxon>Bacteria</taxon>
        <taxon>Bacillati</taxon>
        <taxon>Bacillota</taxon>
        <taxon>Clostridia</taxon>
        <taxon>Lachnospirales</taxon>
        <taxon>Lachnospiraceae</taxon>
        <taxon>Faecalicatena</taxon>
    </lineage>
</organism>
<dbReference type="InterPro" id="IPR046930">
    <property type="entry name" value="HTH_60"/>
</dbReference>
<reference evidence="1 2" key="1">
    <citation type="submission" date="2018-05" db="EMBL/GenBank/DDBJ databases">
        <title>The Hungate 1000. A catalogue of reference genomes from the rumen microbiome.</title>
        <authorList>
            <person name="Kelly W."/>
        </authorList>
    </citation>
    <scope>NUCLEOTIDE SEQUENCE [LARGE SCALE GENOMIC DNA]</scope>
    <source>
        <strain evidence="1 2">NLAE-zl-C242</strain>
    </source>
</reference>
<keyword evidence="2" id="KW-1185">Reference proteome</keyword>
<accession>A0A2Y9BJQ7</accession>
<dbReference type="AlphaFoldDB" id="A0A2Y9BJQ7"/>
<sequence>MITNADIWSLLEQFYSDGFTVETLSKTTGISAELLERCRKKETLNRDDLQELTYVLAFLSELYMQDTTSINYLKDLVAMLTWYFMISKEAIANYLHLTKEEFETFLADPRNYPNCYDLSMNLMLLYVTLVRDKRL</sequence>
<proteinExistence type="predicted"/>
<dbReference type="Proteomes" id="UP000245845">
    <property type="component" value="Unassembled WGS sequence"/>
</dbReference>
<gene>
    <name evidence="1" type="ORF">A8806_114116</name>
</gene>
<evidence type="ECO:0000313" key="2">
    <source>
        <dbReference type="Proteomes" id="UP000245845"/>
    </source>
</evidence>
<dbReference type="RefSeq" id="WP_109733006.1">
    <property type="nucleotide sequence ID" value="NZ_BAAACK010000015.1"/>
</dbReference>
<comment type="caution">
    <text evidence="1">The sequence shown here is derived from an EMBL/GenBank/DDBJ whole genome shotgun (WGS) entry which is preliminary data.</text>
</comment>
<protein>
    <submittedName>
        <fullName evidence="1">Uncharacterized protein</fullName>
    </submittedName>
</protein>